<keyword evidence="8" id="KW-1185">Reference proteome</keyword>
<evidence type="ECO:0000256" key="1">
    <source>
        <dbReference type="ARBA" id="ARBA00008761"/>
    </source>
</evidence>
<evidence type="ECO:0000313" key="7">
    <source>
        <dbReference type="EMBL" id="MCQ5341907.1"/>
    </source>
</evidence>
<evidence type="ECO:0000259" key="5">
    <source>
        <dbReference type="Pfam" id="PF01385"/>
    </source>
</evidence>
<evidence type="ECO:0000259" key="6">
    <source>
        <dbReference type="Pfam" id="PF07282"/>
    </source>
</evidence>
<proteinExistence type="inferred from homology"/>
<dbReference type="InterPro" id="IPR001959">
    <property type="entry name" value="Transposase"/>
</dbReference>
<accession>A0ABT1SPW9</accession>
<evidence type="ECO:0000256" key="4">
    <source>
        <dbReference type="ARBA" id="ARBA00023172"/>
    </source>
</evidence>
<reference evidence="7 8" key="1">
    <citation type="submission" date="2022-06" db="EMBL/GenBank/DDBJ databases">
        <title>Isolation of gut microbiota from human fecal samples.</title>
        <authorList>
            <person name="Pamer E.G."/>
            <person name="Barat B."/>
            <person name="Waligurski E."/>
            <person name="Medina S."/>
            <person name="Paddock L."/>
            <person name="Mostad J."/>
        </authorList>
    </citation>
    <scope>NUCLEOTIDE SEQUENCE [LARGE SCALE GENOMIC DNA]</scope>
    <source>
        <strain evidence="7 8">DFI.1.1</strain>
    </source>
</reference>
<comment type="similarity">
    <text evidence="1">In the C-terminal section; belongs to the transposase 35 family.</text>
</comment>
<comment type="caution">
    <text evidence="7">The sequence shown here is derived from an EMBL/GenBank/DDBJ whole genome shotgun (WGS) entry which is preliminary data.</text>
</comment>
<dbReference type="Pfam" id="PF07282">
    <property type="entry name" value="Cas12f1-like_TNB"/>
    <property type="match status" value="1"/>
</dbReference>
<dbReference type="Pfam" id="PF01385">
    <property type="entry name" value="OrfB_IS605"/>
    <property type="match status" value="1"/>
</dbReference>
<organism evidence="7 8">
    <name type="scientific">Megasphaera massiliensis</name>
    <dbReference type="NCBI Taxonomy" id="1232428"/>
    <lineage>
        <taxon>Bacteria</taxon>
        <taxon>Bacillati</taxon>
        <taxon>Bacillota</taxon>
        <taxon>Negativicutes</taxon>
        <taxon>Veillonellales</taxon>
        <taxon>Veillonellaceae</taxon>
        <taxon>Megasphaera</taxon>
    </lineage>
</organism>
<dbReference type="RefSeq" id="WP_229020966.1">
    <property type="nucleotide sequence ID" value="NZ_JANGDR010000003.1"/>
</dbReference>
<evidence type="ECO:0000313" key="8">
    <source>
        <dbReference type="Proteomes" id="UP001206692"/>
    </source>
</evidence>
<dbReference type="EMBL" id="JANGEW010000003">
    <property type="protein sequence ID" value="MCQ5341907.1"/>
    <property type="molecule type" value="Genomic_DNA"/>
</dbReference>
<keyword evidence="3" id="KW-0238">DNA-binding</keyword>
<evidence type="ECO:0000256" key="2">
    <source>
        <dbReference type="ARBA" id="ARBA00022578"/>
    </source>
</evidence>
<dbReference type="NCBIfam" id="NF040570">
    <property type="entry name" value="guided_TnpB"/>
    <property type="match status" value="1"/>
</dbReference>
<sequence length="420" mass="49133">MQSMLRKAGEKKVSDLTKTIKLRIHVSPEQEILFQQMTEQYRQACNFVSQYIFDNQFNVAYQSLNKELYSDLRALFGLKSQLAQSSIKTTMARYKTVSQQLFQKPYKYKDEDGNWKYITKTLEWLWTPIFFKRPQADLVRNRDYSFVDNGQILSINTLGKRTKCAFERKPFSKYLDGSWNLGTAKLVELKGRWYLHIPVTKSVEGFQKENIRHVVGIDRGLRFLAVSYDEQGKTKFVSGRKIAAKRHKFLKVRQQLQSKGTKSAKRRLKAISGRENRWISDVNHRISKTLVTKYGKDTLFVLEDLTGVSFEESNLSQTAKQNYDLRSWPFYQLEQFLTYKAHENRSEVLKVSAKYTSQRCPKCGTIHKENRKPHQHLYSCQCGYQSNDDRIGAMNIQLLGSMWISGDNHPRYERITTASE</sequence>
<feature type="domain" description="Probable transposase IS891/IS1136/IS1341" evidence="5">
    <location>
        <begin position="197"/>
        <end position="297"/>
    </location>
</feature>
<keyword evidence="2" id="KW-0815">Transposition</keyword>
<evidence type="ECO:0000256" key="3">
    <source>
        <dbReference type="ARBA" id="ARBA00023125"/>
    </source>
</evidence>
<dbReference type="NCBIfam" id="TIGR01766">
    <property type="entry name" value="IS200/IS605 family accessory protein TnpB-like domain"/>
    <property type="match status" value="1"/>
</dbReference>
<keyword evidence="4" id="KW-0233">DNA recombination</keyword>
<dbReference type="InterPro" id="IPR010095">
    <property type="entry name" value="Cas12f1-like_TNB"/>
</dbReference>
<protein>
    <submittedName>
        <fullName evidence="7">Transposase</fullName>
    </submittedName>
</protein>
<name>A0ABT1SPW9_9FIRM</name>
<feature type="domain" description="Cas12f1-like TNB" evidence="6">
    <location>
        <begin position="330"/>
        <end position="396"/>
    </location>
</feature>
<dbReference type="Proteomes" id="UP001206692">
    <property type="component" value="Unassembled WGS sequence"/>
</dbReference>
<gene>
    <name evidence="7" type="ORF">NE675_02485</name>
</gene>